<name>A0ABP0NAD5_9DINO</name>
<gene>
    <name evidence="4" type="ORF">CCMP2556_LOCUS29884</name>
</gene>
<keyword evidence="2" id="KW-0479">Metal-binding</keyword>
<keyword evidence="2" id="KW-0408">Iron</keyword>
<dbReference type="Proteomes" id="UP001642484">
    <property type="component" value="Unassembled WGS sequence"/>
</dbReference>
<dbReference type="PANTHER" id="PTHR11102:SF160">
    <property type="entry name" value="ERAD-ASSOCIATED E3 UBIQUITIN-PROTEIN LIGASE COMPONENT HRD3"/>
    <property type="match status" value="1"/>
</dbReference>
<dbReference type="InterPro" id="IPR050767">
    <property type="entry name" value="Sel1_AlgK"/>
</dbReference>
<proteinExistence type="inferred from homology"/>
<dbReference type="Pfam" id="PF07721">
    <property type="entry name" value="TPR_4"/>
    <property type="match status" value="1"/>
</dbReference>
<dbReference type="Gene3D" id="1.25.40.10">
    <property type="entry name" value="Tetratricopeptide repeat domain"/>
    <property type="match status" value="1"/>
</dbReference>
<dbReference type="PANTHER" id="PTHR11102">
    <property type="entry name" value="SEL-1-LIKE PROTEIN"/>
    <property type="match status" value="1"/>
</dbReference>
<feature type="domain" description="Fe2OG dioxygenase" evidence="3">
    <location>
        <begin position="175"/>
        <end position="267"/>
    </location>
</feature>
<dbReference type="InterPro" id="IPR011717">
    <property type="entry name" value="TPR-4"/>
</dbReference>
<protein>
    <recommendedName>
        <fullName evidence="3">Fe2OG dioxygenase domain-containing protein</fullName>
    </recommendedName>
</protein>
<keyword evidence="2" id="KW-0560">Oxidoreductase</keyword>
<accession>A0ABP0NAD5</accession>
<dbReference type="InterPro" id="IPR005123">
    <property type="entry name" value="Oxoglu/Fe-dep_dioxygenase_dom"/>
</dbReference>
<reference evidence="4 5" key="1">
    <citation type="submission" date="2024-02" db="EMBL/GenBank/DDBJ databases">
        <authorList>
            <person name="Chen Y."/>
            <person name="Shah S."/>
            <person name="Dougan E. K."/>
            <person name="Thang M."/>
            <person name="Chan C."/>
        </authorList>
    </citation>
    <scope>NUCLEOTIDE SEQUENCE [LARGE SCALE GENOMIC DNA]</scope>
</reference>
<dbReference type="InterPro" id="IPR006597">
    <property type="entry name" value="Sel1-like"/>
</dbReference>
<comment type="caution">
    <text evidence="4">The sequence shown here is derived from an EMBL/GenBank/DDBJ whole genome shotgun (WGS) entry which is preliminary data.</text>
</comment>
<evidence type="ECO:0000256" key="1">
    <source>
        <dbReference type="ARBA" id="ARBA00038101"/>
    </source>
</evidence>
<evidence type="ECO:0000313" key="4">
    <source>
        <dbReference type="EMBL" id="CAK9060750.1"/>
    </source>
</evidence>
<sequence length="454" mass="50506">MAKLMAMSRHEGRLPSQLVAQVVRLRYQASWTLRAAQIRRLFTPLRKSRRSLGARSSSQVQVLSAHVLRLSDGGTCTEARLSLQWTLPGGAQQVGMTLLKGLLTPKEVEGLLLHVPEHFDLDRADVEMVPKRWIMLERAGRPVPQRELLVEKMRPYIEGRLLPYLRAHLGCPSCVVCSSIMRRYSMDLGERYRDPPHTDGQAFATVVIALNSAGRDYEGGLYVVSDPWRPLTVSLAGGDAVIHRWDLQHGVEVTSGRRLSWILWLQDQAPCVTQVELHQRSFLQSAAEDGNVVAMQILGTGENGRSEEGQRWLRMAAEAGLSGAMAQLAKHLREQGQEAEALQWLQHAAGRGDAGAQSSLGMMLLQRGQLKEAEEWLEEAAELGNPVAQHDLGMALYTNALGRRDRRHAAFLWLERAARQGHAMAQSNLAVLCAENQDFSQALYWWNEAGGPDG</sequence>
<organism evidence="4 5">
    <name type="scientific">Durusdinium trenchii</name>
    <dbReference type="NCBI Taxonomy" id="1381693"/>
    <lineage>
        <taxon>Eukaryota</taxon>
        <taxon>Sar</taxon>
        <taxon>Alveolata</taxon>
        <taxon>Dinophyceae</taxon>
        <taxon>Suessiales</taxon>
        <taxon>Symbiodiniaceae</taxon>
        <taxon>Durusdinium</taxon>
    </lineage>
</organism>
<keyword evidence="5" id="KW-1185">Reference proteome</keyword>
<evidence type="ECO:0000259" key="3">
    <source>
        <dbReference type="PROSITE" id="PS51471"/>
    </source>
</evidence>
<dbReference type="PROSITE" id="PS51471">
    <property type="entry name" value="FE2OG_OXY"/>
    <property type="match status" value="1"/>
</dbReference>
<comment type="similarity">
    <text evidence="2">Belongs to the iron/ascorbate-dependent oxidoreductase family.</text>
</comment>
<dbReference type="Pfam" id="PF08238">
    <property type="entry name" value="Sel1"/>
    <property type="match status" value="4"/>
</dbReference>
<dbReference type="InterPro" id="IPR011990">
    <property type="entry name" value="TPR-like_helical_dom_sf"/>
</dbReference>
<dbReference type="EMBL" id="CAXAMN010021551">
    <property type="protein sequence ID" value="CAK9060750.1"/>
    <property type="molecule type" value="Genomic_DNA"/>
</dbReference>
<dbReference type="Gene3D" id="2.60.120.620">
    <property type="entry name" value="q2cbj1_9rhob like domain"/>
    <property type="match status" value="1"/>
</dbReference>
<dbReference type="SMART" id="SM00671">
    <property type="entry name" value="SEL1"/>
    <property type="match status" value="5"/>
</dbReference>
<evidence type="ECO:0000256" key="2">
    <source>
        <dbReference type="RuleBase" id="RU003682"/>
    </source>
</evidence>
<comment type="similarity">
    <text evidence="1">Belongs to the sel-1 family.</text>
</comment>
<evidence type="ECO:0000313" key="5">
    <source>
        <dbReference type="Proteomes" id="UP001642484"/>
    </source>
</evidence>
<dbReference type="SUPFAM" id="SSF81901">
    <property type="entry name" value="HCP-like"/>
    <property type="match status" value="1"/>
</dbReference>